<dbReference type="InterPro" id="IPR003439">
    <property type="entry name" value="ABC_transporter-like_ATP-bd"/>
</dbReference>
<gene>
    <name evidence="13" type="ORF">CN689_27530</name>
</gene>
<evidence type="ECO:0000313" key="14">
    <source>
        <dbReference type="Proteomes" id="UP000220106"/>
    </source>
</evidence>
<evidence type="ECO:0000259" key="12">
    <source>
        <dbReference type="PROSITE" id="PS50929"/>
    </source>
</evidence>
<feature type="domain" description="ABC transmembrane type-1" evidence="12">
    <location>
        <begin position="45"/>
        <end position="326"/>
    </location>
</feature>
<comment type="subcellular location">
    <subcellularLocation>
        <location evidence="1">Cell membrane</location>
        <topology evidence="1">Multi-pass membrane protein</topology>
    </subcellularLocation>
</comment>
<evidence type="ECO:0000259" key="11">
    <source>
        <dbReference type="PROSITE" id="PS50893"/>
    </source>
</evidence>
<evidence type="ECO:0000256" key="2">
    <source>
        <dbReference type="ARBA" id="ARBA00005417"/>
    </source>
</evidence>
<sequence>MSGGHIPFSHKGRSVINAKPSKGSIWTMLRQMFNRVPSKWKFSSLILCIMLFISLLEFSIPQLTQYTIDKIIPEKKYDSLIWVGTGILGAAILLALLNYFNSYIVSKVGQKAIMDLRNSMYEHIQRLDMKFFDKNRTGDLMSRLTNDVNLLQQLISSSMLQVVTDTVTFVAVAVYMLFINWKLTIVLLFTFPFMFYITRVFGKRIRMSFRSVQSSAGDISNQLQDSISGMRLIQSFTNEEFESIRFAERNHENMVANIKSVRLRSMFGPVIDLLNNIGLVAVIVFGAWQVMEGAFTVGLIVAFLAYLRLLQSPVRNFSRVISIVQQSAAAFERITEIMETQPEISDKGNAIELPSIKKQIEFQSVDFAYDESVPVLSNLNLTMKAGQITALVGSSGAGKSTITNLLIRFYDPQQGTIKMDGLDIRDVSLKSIRSQMGIVSQDIILFNGSIRDNIVYGKLDATDDEITESAKAANAHDFIKAFPNGYDSQIGERGVKLSGGQKQRIAIARALLKNPQIIILDEATAALDTESEHLIQEALSRLLVNRTSIVIAHRLSTVQNADQIIVLEKGSVHEKGTHEQLLTSNGRYRQLHDLQFPQLKAAIT</sequence>
<dbReference type="GO" id="GO:0015421">
    <property type="term" value="F:ABC-type oligopeptide transporter activity"/>
    <property type="evidence" value="ECO:0007669"/>
    <property type="project" value="TreeGrafter"/>
</dbReference>
<dbReference type="Proteomes" id="UP000220106">
    <property type="component" value="Unassembled WGS sequence"/>
</dbReference>
<dbReference type="GO" id="GO:0016887">
    <property type="term" value="F:ATP hydrolysis activity"/>
    <property type="evidence" value="ECO:0007669"/>
    <property type="project" value="InterPro"/>
</dbReference>
<keyword evidence="4" id="KW-1003">Cell membrane</keyword>
<dbReference type="EMBL" id="NUEQ01000134">
    <property type="protein sequence ID" value="PEJ24241.1"/>
    <property type="molecule type" value="Genomic_DNA"/>
</dbReference>
<keyword evidence="9 10" id="KW-0472">Membrane</keyword>
<dbReference type="PROSITE" id="PS50893">
    <property type="entry name" value="ABC_TRANSPORTER_2"/>
    <property type="match status" value="1"/>
</dbReference>
<dbReference type="FunFam" id="3.40.50.300:FF:000218">
    <property type="entry name" value="Multidrug ABC transporter ATP-binding protein"/>
    <property type="match status" value="1"/>
</dbReference>
<reference evidence="13 14" key="1">
    <citation type="submission" date="2017-09" db="EMBL/GenBank/DDBJ databases">
        <title>Large-scale bioinformatics analysis of Bacillus genomes uncovers conserved roles of natural products in bacterial physiology.</title>
        <authorList>
            <consortium name="Agbiome Team Llc"/>
            <person name="Bleich R.M."/>
            <person name="Kirk G.J."/>
            <person name="Santa Maria K.C."/>
            <person name="Allen S.E."/>
            <person name="Farag S."/>
            <person name="Shank E.A."/>
            <person name="Bowers A."/>
        </authorList>
    </citation>
    <scope>NUCLEOTIDE SEQUENCE [LARGE SCALE GENOMIC DNA]</scope>
    <source>
        <strain evidence="13 14">AFS003229</strain>
    </source>
</reference>
<feature type="domain" description="ABC transporter" evidence="11">
    <location>
        <begin position="360"/>
        <end position="594"/>
    </location>
</feature>
<accession>A0AAX0RQ83</accession>
<dbReference type="Pfam" id="PF00664">
    <property type="entry name" value="ABC_membrane"/>
    <property type="match status" value="1"/>
</dbReference>
<dbReference type="GO" id="GO:0005886">
    <property type="term" value="C:plasma membrane"/>
    <property type="evidence" value="ECO:0007669"/>
    <property type="project" value="UniProtKB-SubCell"/>
</dbReference>
<dbReference type="InterPro" id="IPR027417">
    <property type="entry name" value="P-loop_NTPase"/>
</dbReference>
<keyword evidence="3" id="KW-0813">Transport</keyword>
<feature type="transmembrane region" description="Helical" evidence="10">
    <location>
        <begin position="267"/>
        <end position="288"/>
    </location>
</feature>
<evidence type="ECO:0000256" key="1">
    <source>
        <dbReference type="ARBA" id="ARBA00004651"/>
    </source>
</evidence>
<evidence type="ECO:0000256" key="4">
    <source>
        <dbReference type="ARBA" id="ARBA00022475"/>
    </source>
</evidence>
<dbReference type="PANTHER" id="PTHR43394:SF1">
    <property type="entry name" value="ATP-BINDING CASSETTE SUB-FAMILY B MEMBER 10, MITOCHONDRIAL"/>
    <property type="match status" value="1"/>
</dbReference>
<dbReference type="CDD" id="cd03251">
    <property type="entry name" value="ABCC_MsbA"/>
    <property type="match status" value="1"/>
</dbReference>
<dbReference type="FunFam" id="1.20.1560.10:FF:000011">
    <property type="entry name" value="Multidrug ABC transporter ATP-binding protein"/>
    <property type="match status" value="1"/>
</dbReference>
<evidence type="ECO:0000256" key="3">
    <source>
        <dbReference type="ARBA" id="ARBA00022448"/>
    </source>
</evidence>
<evidence type="ECO:0000313" key="13">
    <source>
        <dbReference type="EMBL" id="PEJ24241.1"/>
    </source>
</evidence>
<dbReference type="InterPro" id="IPR003593">
    <property type="entry name" value="AAA+_ATPase"/>
</dbReference>
<evidence type="ECO:0000256" key="9">
    <source>
        <dbReference type="ARBA" id="ARBA00023136"/>
    </source>
</evidence>
<keyword evidence="8 10" id="KW-1133">Transmembrane helix</keyword>
<dbReference type="RefSeq" id="WP_098178148.1">
    <property type="nucleotide sequence ID" value="NZ_CP050509.1"/>
</dbReference>
<proteinExistence type="inferred from homology"/>
<comment type="similarity">
    <text evidence="2">Belongs to the ABC transporter superfamily.</text>
</comment>
<dbReference type="CDD" id="cd07346">
    <property type="entry name" value="ABC_6TM_exporters"/>
    <property type="match status" value="1"/>
</dbReference>
<dbReference type="SMART" id="SM00382">
    <property type="entry name" value="AAA"/>
    <property type="match status" value="1"/>
</dbReference>
<dbReference type="PANTHER" id="PTHR43394">
    <property type="entry name" value="ATP-DEPENDENT PERMEASE MDL1, MITOCHONDRIAL"/>
    <property type="match status" value="1"/>
</dbReference>
<keyword evidence="6" id="KW-0547">Nucleotide-binding</keyword>
<organism evidence="13 14">
    <name type="scientific">Peribacillus butanolivorans</name>
    <dbReference type="NCBI Taxonomy" id="421767"/>
    <lineage>
        <taxon>Bacteria</taxon>
        <taxon>Bacillati</taxon>
        <taxon>Bacillota</taxon>
        <taxon>Bacilli</taxon>
        <taxon>Bacillales</taxon>
        <taxon>Bacillaceae</taxon>
        <taxon>Peribacillus</taxon>
    </lineage>
</organism>
<name>A0AAX0RQ83_9BACI</name>
<evidence type="ECO:0000256" key="10">
    <source>
        <dbReference type="SAM" id="Phobius"/>
    </source>
</evidence>
<feature type="transmembrane region" description="Helical" evidence="10">
    <location>
        <begin position="40"/>
        <end position="60"/>
    </location>
</feature>
<dbReference type="PROSITE" id="PS00211">
    <property type="entry name" value="ABC_TRANSPORTER_1"/>
    <property type="match status" value="1"/>
</dbReference>
<dbReference type="Gene3D" id="3.40.50.300">
    <property type="entry name" value="P-loop containing nucleotide triphosphate hydrolases"/>
    <property type="match status" value="1"/>
</dbReference>
<dbReference type="PROSITE" id="PS50929">
    <property type="entry name" value="ABC_TM1F"/>
    <property type="match status" value="1"/>
</dbReference>
<comment type="caution">
    <text evidence="13">The sequence shown here is derived from an EMBL/GenBank/DDBJ whole genome shotgun (WGS) entry which is preliminary data.</text>
</comment>
<evidence type="ECO:0000256" key="5">
    <source>
        <dbReference type="ARBA" id="ARBA00022692"/>
    </source>
</evidence>
<dbReference type="Gene3D" id="1.20.1560.10">
    <property type="entry name" value="ABC transporter type 1, transmembrane domain"/>
    <property type="match status" value="1"/>
</dbReference>
<dbReference type="InterPro" id="IPR011527">
    <property type="entry name" value="ABC1_TM_dom"/>
</dbReference>
<keyword evidence="7" id="KW-0067">ATP-binding</keyword>
<evidence type="ECO:0000256" key="8">
    <source>
        <dbReference type="ARBA" id="ARBA00022989"/>
    </source>
</evidence>
<feature type="transmembrane region" description="Helical" evidence="10">
    <location>
        <begin position="294"/>
        <end position="310"/>
    </location>
</feature>
<dbReference type="SUPFAM" id="SSF52540">
    <property type="entry name" value="P-loop containing nucleoside triphosphate hydrolases"/>
    <property type="match status" value="1"/>
</dbReference>
<keyword evidence="5 10" id="KW-0812">Transmembrane</keyword>
<dbReference type="GO" id="GO:0005524">
    <property type="term" value="F:ATP binding"/>
    <property type="evidence" value="ECO:0007669"/>
    <property type="project" value="UniProtKB-KW"/>
</dbReference>
<dbReference type="InterPro" id="IPR036640">
    <property type="entry name" value="ABC1_TM_sf"/>
</dbReference>
<feature type="transmembrane region" description="Helical" evidence="10">
    <location>
        <begin position="184"/>
        <end position="202"/>
    </location>
</feature>
<dbReference type="InterPro" id="IPR017871">
    <property type="entry name" value="ABC_transporter-like_CS"/>
</dbReference>
<evidence type="ECO:0000256" key="7">
    <source>
        <dbReference type="ARBA" id="ARBA00022840"/>
    </source>
</evidence>
<dbReference type="InterPro" id="IPR039421">
    <property type="entry name" value="Type_1_exporter"/>
</dbReference>
<feature type="transmembrane region" description="Helical" evidence="10">
    <location>
        <begin position="159"/>
        <end position="178"/>
    </location>
</feature>
<dbReference type="SUPFAM" id="SSF90123">
    <property type="entry name" value="ABC transporter transmembrane region"/>
    <property type="match status" value="1"/>
</dbReference>
<protein>
    <submittedName>
        <fullName evidence="13">ABC transporter</fullName>
    </submittedName>
</protein>
<dbReference type="Pfam" id="PF00005">
    <property type="entry name" value="ABC_tran"/>
    <property type="match status" value="1"/>
</dbReference>
<evidence type="ECO:0000256" key="6">
    <source>
        <dbReference type="ARBA" id="ARBA00022741"/>
    </source>
</evidence>
<dbReference type="AlphaFoldDB" id="A0AAX0RQ83"/>
<feature type="transmembrane region" description="Helical" evidence="10">
    <location>
        <begin position="80"/>
        <end position="100"/>
    </location>
</feature>